<protein>
    <recommendedName>
        <fullName evidence="4">Cell envelope-related transcriptional attenuator domain-containing protein</fullName>
    </recommendedName>
</protein>
<organism evidence="2 3">
    <name type="scientific">Sulfobacillus thermotolerans</name>
    <dbReference type="NCBI Taxonomy" id="338644"/>
    <lineage>
        <taxon>Bacteria</taxon>
        <taxon>Bacillati</taxon>
        <taxon>Bacillota</taxon>
        <taxon>Clostridia</taxon>
        <taxon>Eubacteriales</taxon>
        <taxon>Clostridiales Family XVII. Incertae Sedis</taxon>
        <taxon>Sulfobacillus</taxon>
    </lineage>
</organism>
<reference evidence="2 3" key="1">
    <citation type="journal article" date="2019" name="Sci. Rep.">
        <title>Sulfobacillus thermotolerans: new insights into resistance and metabolic capacities of acidophilic chemolithotrophs.</title>
        <authorList>
            <person name="Panyushkina A.E."/>
            <person name="Babenko V.V."/>
            <person name="Nikitina A.S."/>
            <person name="Selezneva O.V."/>
            <person name="Tsaplina I.A."/>
            <person name="Letarova M.A."/>
            <person name="Kostryukova E.S."/>
            <person name="Letarov A.V."/>
        </authorList>
    </citation>
    <scope>NUCLEOTIDE SEQUENCE [LARGE SCALE GENOMIC DNA]</scope>
    <source>
        <strain evidence="2 3">Kr1</strain>
    </source>
</reference>
<proteinExistence type="predicted"/>
<keyword evidence="1" id="KW-0812">Transmembrane</keyword>
<dbReference type="EMBL" id="CP019454">
    <property type="protein sequence ID" value="AUW94666.1"/>
    <property type="molecule type" value="Genomic_DNA"/>
</dbReference>
<gene>
    <name evidence="2" type="ORF">BXT84_12515</name>
</gene>
<keyword evidence="3" id="KW-1185">Reference proteome</keyword>
<evidence type="ECO:0000313" key="2">
    <source>
        <dbReference type="EMBL" id="AUW94666.1"/>
    </source>
</evidence>
<evidence type="ECO:0008006" key="4">
    <source>
        <dbReference type="Google" id="ProtNLM"/>
    </source>
</evidence>
<feature type="transmembrane region" description="Helical" evidence="1">
    <location>
        <begin position="41"/>
        <end position="60"/>
    </location>
</feature>
<sequence>MSLMCGADDEHPADMADKGLRERMNNKQDLPGIGFTTRQRWVSGLIAGLGAIFVGISVMLHARIHSRISTIAINEKQPVNVLVGIRGTSQAPAFIGFLAVVRPNSQVLTVIPVNGTTPVSAVNGTEQPLYEVIAGETPVAATKSVSQAMGVPITHYFYFTTKDLLMVMNALYYHTNHLWPQTETPTAMLATLGYPDGAANPAGQVQLLGKIVQMLPEVTPIAAGELLGMTKNSTTNLTAYQVFALANYIRGDALKLGSLRQLRPIRRSHG</sequence>
<keyword evidence="1" id="KW-1133">Transmembrane helix</keyword>
<evidence type="ECO:0000313" key="3">
    <source>
        <dbReference type="Proteomes" id="UP000325292"/>
    </source>
</evidence>
<evidence type="ECO:0000256" key="1">
    <source>
        <dbReference type="SAM" id="Phobius"/>
    </source>
</evidence>
<dbReference type="Proteomes" id="UP000325292">
    <property type="component" value="Chromosome"/>
</dbReference>
<name>A0ABM6RTK2_9FIRM</name>
<keyword evidence="1" id="KW-0472">Membrane</keyword>
<accession>A0ABM6RTK2</accession>